<evidence type="ECO:0000256" key="1">
    <source>
        <dbReference type="ARBA" id="ARBA00000900"/>
    </source>
</evidence>
<feature type="domain" description="E3 Ubiquitin ligase MUL1-like" evidence="13">
    <location>
        <begin position="206"/>
        <end position="295"/>
    </location>
</feature>
<comment type="caution">
    <text evidence="14">The sequence shown here is derived from an EMBL/GenBank/DDBJ whole genome shotgun (WGS) entry which is preliminary data.</text>
</comment>
<evidence type="ECO:0000256" key="4">
    <source>
        <dbReference type="ARBA" id="ARBA00022679"/>
    </source>
</evidence>
<name>A0A3R7FVC6_9EURY</name>
<evidence type="ECO:0000256" key="12">
    <source>
        <dbReference type="SAM" id="Phobius"/>
    </source>
</evidence>
<evidence type="ECO:0000256" key="5">
    <source>
        <dbReference type="ARBA" id="ARBA00022692"/>
    </source>
</evidence>
<gene>
    <name evidence="14" type="ORF">ATJ93_1729</name>
</gene>
<keyword evidence="8" id="KW-0833">Ubl conjugation pathway</keyword>
<feature type="transmembrane region" description="Helical" evidence="12">
    <location>
        <begin position="12"/>
        <end position="38"/>
    </location>
</feature>
<dbReference type="RefSeq" id="WP_120244219.1">
    <property type="nucleotide sequence ID" value="NZ_RAPO01000002.1"/>
</dbReference>
<evidence type="ECO:0000256" key="8">
    <source>
        <dbReference type="ARBA" id="ARBA00022786"/>
    </source>
</evidence>
<protein>
    <recommendedName>
        <fullName evidence="3">RING-type E3 ubiquitin transferase</fullName>
        <ecNumber evidence="3">2.3.2.27</ecNumber>
    </recommendedName>
</protein>
<keyword evidence="5 12" id="KW-0812">Transmembrane</keyword>
<dbReference type="AlphaFoldDB" id="A0A3R7FVC6"/>
<evidence type="ECO:0000259" key="13">
    <source>
        <dbReference type="Pfam" id="PF12483"/>
    </source>
</evidence>
<dbReference type="EC" id="2.3.2.27" evidence="3"/>
<keyword evidence="15" id="KW-1185">Reference proteome</keyword>
<feature type="transmembrane region" description="Helical" evidence="12">
    <location>
        <begin position="59"/>
        <end position="82"/>
    </location>
</feature>
<comment type="catalytic activity">
    <reaction evidence="1">
        <text>S-ubiquitinyl-[E2 ubiquitin-conjugating enzyme]-L-cysteine + [acceptor protein]-L-lysine = [E2 ubiquitin-conjugating enzyme]-L-cysteine + N(6)-ubiquitinyl-[acceptor protein]-L-lysine.</text>
        <dbReference type="EC" id="2.3.2.27"/>
    </reaction>
</comment>
<accession>A0A3R7FVC6</accession>
<reference evidence="14 15" key="1">
    <citation type="submission" date="2018-09" db="EMBL/GenBank/DDBJ databases">
        <title>Genomic Encyclopedia of Archaeal and Bacterial Type Strains, Phase II (KMG-II): from individual species to whole genera.</title>
        <authorList>
            <person name="Goeker M."/>
        </authorList>
    </citation>
    <scope>NUCLEOTIDE SEQUENCE [LARGE SCALE GENOMIC DNA]</scope>
    <source>
        <strain evidence="14 15">DSM 13151</strain>
    </source>
</reference>
<dbReference type="GO" id="GO:0016567">
    <property type="term" value="P:protein ubiquitination"/>
    <property type="evidence" value="ECO:0007669"/>
    <property type="project" value="InterPro"/>
</dbReference>
<keyword evidence="14" id="KW-0436">Ligase</keyword>
<keyword evidence="10 12" id="KW-1133">Transmembrane helix</keyword>
<feature type="transmembrane region" description="Helical" evidence="12">
    <location>
        <begin position="94"/>
        <end position="116"/>
    </location>
</feature>
<dbReference type="Pfam" id="PF12483">
    <property type="entry name" value="GIDE"/>
    <property type="match status" value="1"/>
</dbReference>
<dbReference type="Proteomes" id="UP000283805">
    <property type="component" value="Unassembled WGS sequence"/>
</dbReference>
<keyword evidence="11 12" id="KW-0472">Membrane</keyword>
<keyword evidence="6" id="KW-0479">Metal-binding</keyword>
<evidence type="ECO:0000256" key="11">
    <source>
        <dbReference type="ARBA" id="ARBA00023136"/>
    </source>
</evidence>
<evidence type="ECO:0000313" key="15">
    <source>
        <dbReference type="Proteomes" id="UP000283805"/>
    </source>
</evidence>
<proteinExistence type="predicted"/>
<dbReference type="EMBL" id="RAPO01000002">
    <property type="protein sequence ID" value="RKD94886.1"/>
    <property type="molecule type" value="Genomic_DNA"/>
</dbReference>
<feature type="transmembrane region" description="Helical" evidence="12">
    <location>
        <begin position="330"/>
        <end position="356"/>
    </location>
</feature>
<evidence type="ECO:0000256" key="3">
    <source>
        <dbReference type="ARBA" id="ARBA00012483"/>
    </source>
</evidence>
<organism evidence="14 15">
    <name type="scientific">Halopiger aswanensis</name>
    <dbReference type="NCBI Taxonomy" id="148449"/>
    <lineage>
        <taxon>Archaea</taxon>
        <taxon>Methanobacteriati</taxon>
        <taxon>Methanobacteriota</taxon>
        <taxon>Stenosarchaea group</taxon>
        <taxon>Halobacteria</taxon>
        <taxon>Halobacteriales</taxon>
        <taxon>Natrialbaceae</taxon>
        <taxon>Halopiger</taxon>
    </lineage>
</organism>
<keyword evidence="7" id="KW-0863">Zinc-finger</keyword>
<evidence type="ECO:0000313" key="14">
    <source>
        <dbReference type="EMBL" id="RKD94886.1"/>
    </source>
</evidence>
<dbReference type="GO" id="GO:0061630">
    <property type="term" value="F:ubiquitin protein ligase activity"/>
    <property type="evidence" value="ECO:0007669"/>
    <property type="project" value="UniProtKB-EC"/>
</dbReference>
<evidence type="ECO:0000256" key="6">
    <source>
        <dbReference type="ARBA" id="ARBA00022723"/>
    </source>
</evidence>
<dbReference type="OrthoDB" id="170690at2157"/>
<comment type="subcellular location">
    <subcellularLocation>
        <location evidence="2">Membrane</location>
        <topology evidence="2">Multi-pass membrane protein</topology>
    </subcellularLocation>
</comment>
<dbReference type="GO" id="GO:0008270">
    <property type="term" value="F:zinc ion binding"/>
    <property type="evidence" value="ECO:0007669"/>
    <property type="project" value="UniProtKB-KW"/>
</dbReference>
<evidence type="ECO:0000256" key="9">
    <source>
        <dbReference type="ARBA" id="ARBA00022833"/>
    </source>
</evidence>
<keyword evidence="4" id="KW-0808">Transferase</keyword>
<sequence>MSTASLTPLPAATITGIDVLVLLLLLHLWLLVVGLAVWNDEAQTGVAWVDQRIHMSNRLYGALMFLAVVVVWLPFTLGGYPFGANNPFGRSRTVLIPVAAGGLLVGSGFYFLGGVITNVRSYLAFRLTDPVDAETVDSSRVRITGEIVPADDPLEAPLSGSDAVCYQLSQTQVAFEDSLETDAGAGAATTGLLSSLVDGTERVADRRRPFWLRDDTGRVLVDPGGAELRLERTASQPVATDERPPEPIATRLREAVDDGDERRDQDRVYHEAVLEPGATVSVLGVAVAPEDRAVAGESGDNSNVPLITAGESSSEFIISPVRADGIDRHYLVTLFGCALAALASIGSGFGLLWLLAGY</sequence>
<dbReference type="GO" id="GO:0016874">
    <property type="term" value="F:ligase activity"/>
    <property type="evidence" value="ECO:0007669"/>
    <property type="project" value="UniProtKB-KW"/>
</dbReference>
<evidence type="ECO:0000256" key="10">
    <source>
        <dbReference type="ARBA" id="ARBA00022989"/>
    </source>
</evidence>
<evidence type="ECO:0000256" key="7">
    <source>
        <dbReference type="ARBA" id="ARBA00022771"/>
    </source>
</evidence>
<dbReference type="GO" id="GO:0016020">
    <property type="term" value="C:membrane"/>
    <property type="evidence" value="ECO:0007669"/>
    <property type="project" value="UniProtKB-SubCell"/>
</dbReference>
<dbReference type="InterPro" id="IPR022170">
    <property type="entry name" value="MUL1-like"/>
</dbReference>
<evidence type="ECO:0000256" key="2">
    <source>
        <dbReference type="ARBA" id="ARBA00004141"/>
    </source>
</evidence>
<keyword evidence="9" id="KW-0862">Zinc</keyword>